<evidence type="ECO:0000256" key="2">
    <source>
        <dbReference type="ARBA" id="ARBA00022490"/>
    </source>
</evidence>
<dbReference type="PANTHER" id="PTHR14682:SF1">
    <property type="entry name" value="KATNB1-LIKE PROTEIN 1"/>
    <property type="match status" value="1"/>
</dbReference>
<dbReference type="AlphaFoldDB" id="A0A6P8J788"/>
<evidence type="ECO:0000256" key="1">
    <source>
        <dbReference type="ARBA" id="ARBA00004245"/>
    </source>
</evidence>
<dbReference type="GO" id="GO:0005856">
    <property type="term" value="C:cytoskeleton"/>
    <property type="evidence" value="ECO:0007669"/>
    <property type="project" value="UniProtKB-SubCell"/>
</dbReference>
<keyword evidence="2" id="KW-0963">Cytoplasm</keyword>
<feature type="compositionally biased region" description="Basic and acidic residues" evidence="4">
    <location>
        <begin position="108"/>
        <end position="120"/>
    </location>
</feature>
<evidence type="ECO:0000313" key="6">
    <source>
        <dbReference type="Proteomes" id="UP000515163"/>
    </source>
</evidence>
<dbReference type="GO" id="GO:0005730">
    <property type="term" value="C:nucleolus"/>
    <property type="evidence" value="ECO:0007669"/>
    <property type="project" value="TreeGrafter"/>
</dbReference>
<dbReference type="Proteomes" id="UP000515163">
    <property type="component" value="Unplaced"/>
</dbReference>
<proteinExistence type="predicted"/>
<dbReference type="InParanoid" id="A0A6P8J788"/>
<dbReference type="Pfam" id="PF13925">
    <property type="entry name" value="Katanin_con80"/>
    <property type="match status" value="1"/>
</dbReference>
<accession>A0A6P8J788</accession>
<dbReference type="KEGG" id="aten:116307027"/>
<organism evidence="6 7">
    <name type="scientific">Actinia tenebrosa</name>
    <name type="common">Australian red waratah sea anemone</name>
    <dbReference type="NCBI Taxonomy" id="6105"/>
    <lineage>
        <taxon>Eukaryota</taxon>
        <taxon>Metazoa</taxon>
        <taxon>Cnidaria</taxon>
        <taxon>Anthozoa</taxon>
        <taxon>Hexacorallia</taxon>
        <taxon>Actiniaria</taxon>
        <taxon>Actiniidae</taxon>
        <taxon>Actinia</taxon>
    </lineage>
</organism>
<feature type="domain" description="Katanin p80 subunit C-terminal" evidence="5">
    <location>
        <begin position="139"/>
        <end position="297"/>
    </location>
</feature>
<dbReference type="PANTHER" id="PTHR14682">
    <property type="entry name" value="KATNB1-LIKE PROTEIN 1"/>
    <property type="match status" value="1"/>
</dbReference>
<dbReference type="GO" id="GO:0008017">
    <property type="term" value="F:microtubule binding"/>
    <property type="evidence" value="ECO:0007669"/>
    <property type="project" value="InterPro"/>
</dbReference>
<evidence type="ECO:0000313" key="7">
    <source>
        <dbReference type="RefSeq" id="XP_031573030.1"/>
    </source>
</evidence>
<dbReference type="RefSeq" id="XP_031573030.1">
    <property type="nucleotide sequence ID" value="XM_031717170.1"/>
</dbReference>
<keyword evidence="3" id="KW-0206">Cytoskeleton</keyword>
<dbReference type="GeneID" id="116307027"/>
<evidence type="ECO:0000256" key="3">
    <source>
        <dbReference type="ARBA" id="ARBA00023212"/>
    </source>
</evidence>
<dbReference type="InterPro" id="IPR028021">
    <property type="entry name" value="Katanin_C-terminal"/>
</dbReference>
<keyword evidence="6" id="KW-1185">Reference proteome</keyword>
<protein>
    <submittedName>
        <fullName evidence="7">KATNB1-like protein 1</fullName>
    </submittedName>
</protein>
<evidence type="ECO:0000256" key="4">
    <source>
        <dbReference type="SAM" id="MobiDB-lite"/>
    </source>
</evidence>
<feature type="compositionally biased region" description="Polar residues" evidence="4">
    <location>
        <begin position="37"/>
        <end position="51"/>
    </location>
</feature>
<dbReference type="InterPro" id="IPR042404">
    <property type="entry name" value="KATNBL1"/>
</dbReference>
<name>A0A6P8J788_ACTTE</name>
<comment type="subcellular location">
    <subcellularLocation>
        <location evidence="1">Cytoplasm</location>
        <location evidence="1">Cytoskeleton</location>
    </subcellularLocation>
</comment>
<gene>
    <name evidence="7" type="primary">LOC116307027</name>
</gene>
<dbReference type="OrthoDB" id="8754475at2759"/>
<sequence length="301" mass="34374">MASLKKRSASVDNVGHFYYDWALSRYKWTSEEIRNKQNNHSIQENGLSNENGEIRGKKHIDQVQPVGIENLIPLRMNLDDNVKRPLRNRDVNQPIPEERVPIKPVLEQKETTDVKEDGALRKKSVSNEPKDEALELMNSHPAMMSVLTNRLLRLRAAETLWHKDTNAFLEYVLRLKDDALLVDVMPLLTSRVKENAPEGQALSMGACLEMLPALERLLASKFEDYIVVALNMVREMIKRWWTQLKAATSEGNDPKHQRCSRSVNGLYMAMVSISAIIARLKSRKGRVAEKALIVSRLLDLL</sequence>
<feature type="region of interest" description="Disordered" evidence="4">
    <location>
        <begin position="37"/>
        <end position="56"/>
    </location>
</feature>
<feature type="region of interest" description="Disordered" evidence="4">
    <location>
        <begin position="108"/>
        <end position="127"/>
    </location>
</feature>
<reference evidence="7" key="1">
    <citation type="submission" date="2025-08" db="UniProtKB">
        <authorList>
            <consortium name="RefSeq"/>
        </authorList>
    </citation>
    <scope>IDENTIFICATION</scope>
    <source>
        <tissue evidence="7">Tentacle</tissue>
    </source>
</reference>
<evidence type="ECO:0000259" key="5">
    <source>
        <dbReference type="Pfam" id="PF13925"/>
    </source>
</evidence>